<dbReference type="EMBL" id="JACHIN010000016">
    <property type="protein sequence ID" value="MBB5083198.1"/>
    <property type="molecule type" value="Genomic_DNA"/>
</dbReference>
<keyword evidence="1" id="KW-0472">Membrane</keyword>
<feature type="transmembrane region" description="Helical" evidence="1">
    <location>
        <begin position="294"/>
        <end position="314"/>
    </location>
</feature>
<reference evidence="2 3" key="1">
    <citation type="submission" date="2020-08" db="EMBL/GenBank/DDBJ databases">
        <title>Genomic Encyclopedia of Type Strains, Phase IV (KMG-IV): sequencing the most valuable type-strain genomes for metagenomic binning, comparative biology and taxonomic classification.</title>
        <authorList>
            <person name="Goeker M."/>
        </authorList>
    </citation>
    <scope>NUCLEOTIDE SEQUENCE [LARGE SCALE GENOMIC DNA]</scope>
    <source>
        <strain evidence="2 3">DSM 45385</strain>
    </source>
</reference>
<keyword evidence="1" id="KW-0812">Transmembrane</keyword>
<gene>
    <name evidence="2" type="ORF">HNR40_008701</name>
</gene>
<feature type="transmembrane region" description="Helical" evidence="1">
    <location>
        <begin position="900"/>
        <end position="917"/>
    </location>
</feature>
<organism evidence="2 3">
    <name type="scientific">Nonomuraea endophytica</name>
    <dbReference type="NCBI Taxonomy" id="714136"/>
    <lineage>
        <taxon>Bacteria</taxon>
        <taxon>Bacillati</taxon>
        <taxon>Actinomycetota</taxon>
        <taxon>Actinomycetes</taxon>
        <taxon>Streptosporangiales</taxon>
        <taxon>Streptosporangiaceae</taxon>
        <taxon>Nonomuraea</taxon>
    </lineage>
</organism>
<dbReference type="AlphaFoldDB" id="A0A7W8ELA8"/>
<protein>
    <submittedName>
        <fullName evidence="2">Uncharacterized protein</fullName>
    </submittedName>
</protein>
<evidence type="ECO:0000256" key="1">
    <source>
        <dbReference type="SAM" id="Phobius"/>
    </source>
</evidence>
<comment type="caution">
    <text evidence="2">The sequence shown here is derived from an EMBL/GenBank/DDBJ whole genome shotgun (WGS) entry which is preliminary data.</text>
</comment>
<dbReference type="InterPro" id="IPR058062">
    <property type="entry name" value="SCO7613_C"/>
</dbReference>
<dbReference type="RefSeq" id="WP_184972075.1">
    <property type="nucleotide sequence ID" value="NZ_JACHIN010000016.1"/>
</dbReference>
<feature type="transmembrane region" description="Helical" evidence="1">
    <location>
        <begin position="746"/>
        <end position="770"/>
    </location>
</feature>
<feature type="transmembrane region" description="Helical" evidence="1">
    <location>
        <begin position="539"/>
        <end position="567"/>
    </location>
</feature>
<feature type="transmembrane region" description="Helical" evidence="1">
    <location>
        <begin position="376"/>
        <end position="395"/>
    </location>
</feature>
<feature type="transmembrane region" description="Helical" evidence="1">
    <location>
        <begin position="478"/>
        <end position="500"/>
    </location>
</feature>
<feature type="transmembrane region" description="Helical" evidence="1">
    <location>
        <begin position="782"/>
        <end position="800"/>
    </location>
</feature>
<name>A0A7W8ELA8_9ACTN</name>
<evidence type="ECO:0000313" key="3">
    <source>
        <dbReference type="Proteomes" id="UP000568380"/>
    </source>
</evidence>
<feature type="transmembrane region" description="Helical" evidence="1">
    <location>
        <begin position="998"/>
        <end position="1018"/>
    </location>
</feature>
<feature type="transmembrane region" description="Helical" evidence="1">
    <location>
        <begin position="971"/>
        <end position="992"/>
    </location>
</feature>
<feature type="transmembrane region" description="Helical" evidence="1">
    <location>
        <begin position="320"/>
        <end position="338"/>
    </location>
</feature>
<feature type="transmembrane region" description="Helical" evidence="1">
    <location>
        <begin position="600"/>
        <end position="618"/>
    </location>
</feature>
<feature type="transmembrane region" description="Helical" evidence="1">
    <location>
        <begin position="707"/>
        <end position="740"/>
    </location>
</feature>
<feature type="transmembrane region" description="Helical" evidence="1">
    <location>
        <begin position="573"/>
        <end position="593"/>
    </location>
</feature>
<evidence type="ECO:0000313" key="2">
    <source>
        <dbReference type="EMBL" id="MBB5083198.1"/>
    </source>
</evidence>
<feature type="transmembrane region" description="Helical" evidence="1">
    <location>
        <begin position="219"/>
        <end position="238"/>
    </location>
</feature>
<dbReference type="NCBIfam" id="NF047321">
    <property type="entry name" value="SCO7613_CTERM"/>
    <property type="match status" value="1"/>
</dbReference>
<feature type="transmembrane region" description="Helical" evidence="1">
    <location>
        <begin position="446"/>
        <end position="466"/>
    </location>
</feature>
<accession>A0A7W8ELA8</accession>
<feature type="transmembrane region" description="Helical" evidence="1">
    <location>
        <begin position="665"/>
        <end position="687"/>
    </location>
</feature>
<sequence length="1036" mass="103825">MACPDCGAPLPGTPSACPRCALPLAGPAAAELWQVDSALADLRMREAELHRRRGHLLGLLREERARRRRASTAVPGMPVVPGMPGAAAAPGVAGAPGMPGAAAAPGVASAPGVPGVPVGVAGSAEVSRRTAQNLLLILGGLLLTVAAVVFTVVSWGYLGIAGRGAILVGVTGVALAVPALLLKRGLTATAETVGVLALALMALDGYAAHRVGLLGGLSWVDYGAGVIAVVAAGAAVYGRVLPLRVAPIIAILLAQVPMVMWLGSTATGTAAAFTAAALLDAAVWSRAKRAEIRVTAAICLGISGFGALFVAAVESVVGDLVWAPAGLLVVLAAAGVFVGMRVVPLMRWLPLGVAGLALMFALGSPVRPLLNSSWQLLPYPLAAILVMVAALWLPVVIRRAGVVAGGVMVVLGGLPLVPIVLNALLMPFRNVSAVWAGTRWEVEQVALARPGVVFLAVLAVVCVVAARRWSVLAPRVSASDLSALVFGSGLVLALLALLVVPGAFGLVYAASVGAPLLVAVALSVAATRYPAVAWGAGTAAVLALTEGLAAEAATYTVLGVLLVTWAVLYRRPAALAGAALSGSGLVWAVLYGLGVAVLDSAALGFASGAVLALIGWYATPKPVSDLHQADGAKEAAEAQPSGDAKPGLGVRQVGGVPVGWAFGRVVAVVLAAVAVLPVVDVVVRGVANLSGVLDPWGGAPSMTEARLAALFALVVAGAVLVVATRPAAAVVVAGVLVAVVPVTVRLPYQVSLGLLVLATVVAAVLAAWRFTAGGEWARGGDLAIGVAVWLGVLSIAGAAATQTGTMVTLAVLAGVAAGASAWGRGGVAGVVLAGLLAVAEVGAVAAAYGLRTASLVCAGAGVVAVAGAAWKRVPVLGYLGTGFLLASSWMRLWAEEVTVIEAYTLPFSLVLLGIGWLRGRRGSSWKAYGAGLVFTFGPSLLAEPTALRSLLLGVAALAVTVAGARHRLQAPAVLGALTLGAVAVRELAPWVAGLVTALPRWVPIAVGGMLLLVVGATYEARKRDLVRLKDAVVKLK</sequence>
<feature type="transmembrane region" description="Helical" evidence="1">
    <location>
        <begin position="134"/>
        <end position="158"/>
    </location>
</feature>
<feature type="transmembrane region" description="Helical" evidence="1">
    <location>
        <begin position="506"/>
        <end position="527"/>
    </location>
</feature>
<feature type="transmembrane region" description="Helical" evidence="1">
    <location>
        <begin position="402"/>
        <end position="426"/>
    </location>
</feature>
<dbReference type="Proteomes" id="UP000568380">
    <property type="component" value="Unassembled WGS sequence"/>
</dbReference>
<proteinExistence type="predicted"/>
<keyword evidence="1" id="KW-1133">Transmembrane helix</keyword>
<feature type="transmembrane region" description="Helical" evidence="1">
    <location>
        <begin position="164"/>
        <end position="182"/>
    </location>
</feature>
<keyword evidence="3" id="KW-1185">Reference proteome</keyword>
<feature type="transmembrane region" description="Helical" evidence="1">
    <location>
        <begin position="853"/>
        <end position="870"/>
    </location>
</feature>
<feature type="transmembrane region" description="Helical" evidence="1">
    <location>
        <begin position="830"/>
        <end position="847"/>
    </location>
</feature>
<feature type="transmembrane region" description="Helical" evidence="1">
    <location>
        <begin position="345"/>
        <end position="364"/>
    </location>
</feature>